<sequence>MLLLQQPVIFAHMRKRGSRLLKLPFELRLKIYLFYFMSVTIYLGGSRPPSLFTPPRYRLNHNSLAILSTCRQIFYEASNLFPENVLLSFDNPDNSVYHLTRLPAGLLSRIRHVELDLASFKPFLFDFQGSSIASKFNMISSLQLNTLSVYGTRLCYDLVESFVKFGQGWKELRILISSLKADEFKKVVTKAAPDSIQTQQPTIKWQTWMECRDGRGSGASVSLYCTTKPWKRNSALNPSTRELVSSSNLQNLMLTREIDELLFIVKRGEGATYTVRRHTAKEAMQEVISKRGGDGKLSLRQAIAYLGKFDPIIKAAKAQSTTYSSSWT</sequence>
<dbReference type="VEuPathDB" id="FungiDB:MGYG_00164"/>
<accession>E5R392</accession>
<dbReference type="AlphaFoldDB" id="E5R392"/>
<evidence type="ECO:0000313" key="1">
    <source>
        <dbReference type="EMBL" id="EFQ97121.1"/>
    </source>
</evidence>
<organism evidence="2">
    <name type="scientific">Arthroderma gypseum (strain ATCC MYA-4604 / CBS 118893)</name>
    <name type="common">Microsporum gypseum</name>
    <dbReference type="NCBI Taxonomy" id="535722"/>
    <lineage>
        <taxon>Eukaryota</taxon>
        <taxon>Fungi</taxon>
        <taxon>Dikarya</taxon>
        <taxon>Ascomycota</taxon>
        <taxon>Pezizomycotina</taxon>
        <taxon>Eurotiomycetes</taxon>
        <taxon>Eurotiomycetidae</taxon>
        <taxon>Onygenales</taxon>
        <taxon>Arthrodermataceae</taxon>
        <taxon>Nannizzia</taxon>
    </lineage>
</organism>
<proteinExistence type="predicted"/>
<evidence type="ECO:0000313" key="2">
    <source>
        <dbReference type="Proteomes" id="UP000002669"/>
    </source>
</evidence>
<name>E5R392_ARTGP</name>
<dbReference type="OrthoDB" id="4170489at2759"/>
<dbReference type="InterPro" id="IPR038883">
    <property type="entry name" value="AN11006-like"/>
</dbReference>
<dbReference type="Proteomes" id="UP000002669">
    <property type="component" value="Unassembled WGS sequence"/>
</dbReference>
<dbReference type="PANTHER" id="PTHR42085:SF1">
    <property type="entry name" value="F-BOX DOMAIN-CONTAINING PROTEIN"/>
    <property type="match status" value="1"/>
</dbReference>
<dbReference type="PANTHER" id="PTHR42085">
    <property type="entry name" value="F-BOX DOMAIN-CONTAINING PROTEIN"/>
    <property type="match status" value="1"/>
</dbReference>
<gene>
    <name evidence="1" type="ORF">MGYG_00164</name>
</gene>
<dbReference type="InParanoid" id="E5R392"/>
<dbReference type="RefSeq" id="XP_003176073.1">
    <property type="nucleotide sequence ID" value="XM_003176025.1"/>
</dbReference>
<dbReference type="HOGENOM" id="CLU_066073_0_0_1"/>
<dbReference type="GeneID" id="10031385"/>
<dbReference type="EMBL" id="DS989822">
    <property type="protein sequence ID" value="EFQ97121.1"/>
    <property type="molecule type" value="Genomic_DNA"/>
</dbReference>
<evidence type="ECO:0008006" key="3">
    <source>
        <dbReference type="Google" id="ProtNLM"/>
    </source>
</evidence>
<keyword evidence="2" id="KW-1185">Reference proteome</keyword>
<dbReference type="eggNOG" id="ENOG502SN4M">
    <property type="taxonomic scope" value="Eukaryota"/>
</dbReference>
<dbReference type="OMA" id="NGWKELR"/>
<reference evidence="2" key="1">
    <citation type="journal article" date="2012" name="MBio">
        <title>Comparative genome analysis of Trichophyton rubrum and related dermatophytes reveals candidate genes involved in infection.</title>
        <authorList>
            <person name="Martinez D.A."/>
            <person name="Oliver B.G."/>
            <person name="Graeser Y."/>
            <person name="Goldberg J.M."/>
            <person name="Li W."/>
            <person name="Martinez-Rossi N.M."/>
            <person name="Monod M."/>
            <person name="Shelest E."/>
            <person name="Barton R.C."/>
            <person name="Birch E."/>
            <person name="Brakhage A.A."/>
            <person name="Chen Z."/>
            <person name="Gurr S.J."/>
            <person name="Heiman D."/>
            <person name="Heitman J."/>
            <person name="Kosti I."/>
            <person name="Rossi A."/>
            <person name="Saif S."/>
            <person name="Samalova M."/>
            <person name="Saunders C.W."/>
            <person name="Shea T."/>
            <person name="Summerbell R.C."/>
            <person name="Xu J."/>
            <person name="Young S."/>
            <person name="Zeng Q."/>
            <person name="Birren B.W."/>
            <person name="Cuomo C.A."/>
            <person name="White T.C."/>
        </authorList>
    </citation>
    <scope>NUCLEOTIDE SEQUENCE [LARGE SCALE GENOMIC DNA]</scope>
    <source>
        <strain evidence="2">ATCC MYA-4604 / CBS 118893</strain>
    </source>
</reference>
<protein>
    <recommendedName>
        <fullName evidence="3">F-box domain-containing protein</fullName>
    </recommendedName>
</protein>